<keyword evidence="2" id="KW-1185">Reference proteome</keyword>
<dbReference type="Proteomes" id="UP000233551">
    <property type="component" value="Unassembled WGS sequence"/>
</dbReference>
<protein>
    <submittedName>
        <fullName evidence="1">Uncharacterized protein</fullName>
    </submittedName>
</protein>
<accession>A0A2I0KJ12</accession>
<reference evidence="1 2" key="1">
    <citation type="submission" date="2017-11" db="EMBL/GenBank/DDBJ databases">
        <title>De-novo sequencing of pomegranate (Punica granatum L.) genome.</title>
        <authorList>
            <person name="Akparov Z."/>
            <person name="Amiraslanov A."/>
            <person name="Hajiyeva S."/>
            <person name="Abbasov M."/>
            <person name="Kaur K."/>
            <person name="Hamwieh A."/>
            <person name="Solovyev V."/>
            <person name="Salamov A."/>
            <person name="Braich B."/>
            <person name="Kosarev P."/>
            <person name="Mahmoud A."/>
            <person name="Hajiyev E."/>
            <person name="Babayeva S."/>
            <person name="Izzatullayeva V."/>
            <person name="Mammadov A."/>
            <person name="Mammadov A."/>
            <person name="Sharifova S."/>
            <person name="Ojaghi J."/>
            <person name="Eynullazada K."/>
            <person name="Bayramov B."/>
            <person name="Abdulazimova A."/>
            <person name="Shahmuradov I."/>
        </authorList>
    </citation>
    <scope>NUCLEOTIDE SEQUENCE [LARGE SCALE GENOMIC DNA]</scope>
    <source>
        <strain evidence="2">cv. AG2017</strain>
        <tissue evidence="1">Leaf</tissue>
    </source>
</reference>
<proteinExistence type="predicted"/>
<dbReference type="EMBL" id="PGOL01000588">
    <property type="protein sequence ID" value="PKI67776.1"/>
    <property type="molecule type" value="Genomic_DNA"/>
</dbReference>
<dbReference type="AlphaFoldDB" id="A0A2I0KJ12"/>
<gene>
    <name evidence="1" type="ORF">CRG98_011826</name>
</gene>
<name>A0A2I0KJ12_PUNGR</name>
<evidence type="ECO:0000313" key="2">
    <source>
        <dbReference type="Proteomes" id="UP000233551"/>
    </source>
</evidence>
<organism evidence="1 2">
    <name type="scientific">Punica granatum</name>
    <name type="common">Pomegranate</name>
    <dbReference type="NCBI Taxonomy" id="22663"/>
    <lineage>
        <taxon>Eukaryota</taxon>
        <taxon>Viridiplantae</taxon>
        <taxon>Streptophyta</taxon>
        <taxon>Embryophyta</taxon>
        <taxon>Tracheophyta</taxon>
        <taxon>Spermatophyta</taxon>
        <taxon>Magnoliopsida</taxon>
        <taxon>eudicotyledons</taxon>
        <taxon>Gunneridae</taxon>
        <taxon>Pentapetalae</taxon>
        <taxon>rosids</taxon>
        <taxon>malvids</taxon>
        <taxon>Myrtales</taxon>
        <taxon>Lythraceae</taxon>
        <taxon>Punica</taxon>
    </lineage>
</organism>
<evidence type="ECO:0000313" key="1">
    <source>
        <dbReference type="EMBL" id="PKI67776.1"/>
    </source>
</evidence>
<sequence>MDPLPNVNKARSMAVHHEAQCLVTQGKDFNSNVIDFVAKTSSDIIGSSSANFNPSKEPRAINFTAFLLLIIRIRRVKREIFLGTCDLVEAETLLCSSPVRSNNNNVERDRANSTLASHLSHAWPNKLVDNGGPTTGPFSSSVSTMVQQIIQQPLQISPQTLIS</sequence>
<comment type="caution">
    <text evidence="1">The sequence shown here is derived from an EMBL/GenBank/DDBJ whole genome shotgun (WGS) entry which is preliminary data.</text>
</comment>